<name>A0ABW3CZH3_9FLAO</name>
<dbReference type="Gene3D" id="3.30.300.30">
    <property type="match status" value="1"/>
</dbReference>
<evidence type="ECO:0000313" key="2">
    <source>
        <dbReference type="EMBL" id="MFD0862249.1"/>
    </source>
</evidence>
<dbReference type="Proteomes" id="UP001596978">
    <property type="component" value="Unassembled WGS sequence"/>
</dbReference>
<sequence>MTPTYKNIHLKFRFNGHYFDREDLKEVAYSLIKEGHPYERSVGDFLIDWLNDYDYISVNTSGSTGKPKLVRLKKQHMVHSAIATGDFFQVSVGDSALHCLPSNFIAGKMMWVRAMILGLEIDMIAPTSNPLEAIERKYDFCAMVPIQLRNSLDRINCIKKMIVGGAAVSNDLKTALQDVDTEVFETYGMTETITHVAARRLNHFELEDGEKNTFKTLPNVEISSDDRGCLVIDAKDRGADRIITNDLVKIYSDTSFEWLGRIDNVVNSGAYKLFPEQIENKLQAIIHERFFVCGTKDEELGERLVLVIEGKEKDIDKLLEKIKTLETLDDYETPKEILFKEKFEETVNGKIRRKATLKAVMA</sequence>
<dbReference type="SUPFAM" id="SSF56801">
    <property type="entry name" value="Acetyl-CoA synthetase-like"/>
    <property type="match status" value="1"/>
</dbReference>
<accession>A0ABW3CZH3</accession>
<dbReference type="Pfam" id="PF00501">
    <property type="entry name" value="AMP-binding"/>
    <property type="match status" value="1"/>
</dbReference>
<gene>
    <name evidence="2" type="ORF">ACFQ1M_08505</name>
</gene>
<protein>
    <submittedName>
        <fullName evidence="2">AMP-binding protein</fullName>
    </submittedName>
</protein>
<dbReference type="InterPro" id="IPR000873">
    <property type="entry name" value="AMP-dep_synth/lig_dom"/>
</dbReference>
<dbReference type="InterPro" id="IPR042099">
    <property type="entry name" value="ANL_N_sf"/>
</dbReference>
<dbReference type="InterPro" id="IPR045851">
    <property type="entry name" value="AMP-bd_C_sf"/>
</dbReference>
<evidence type="ECO:0000259" key="1">
    <source>
        <dbReference type="Pfam" id="PF00501"/>
    </source>
</evidence>
<organism evidence="2 3">
    <name type="scientific">Sungkyunkwania multivorans</name>
    <dbReference type="NCBI Taxonomy" id="1173618"/>
    <lineage>
        <taxon>Bacteria</taxon>
        <taxon>Pseudomonadati</taxon>
        <taxon>Bacteroidota</taxon>
        <taxon>Flavobacteriia</taxon>
        <taxon>Flavobacteriales</taxon>
        <taxon>Flavobacteriaceae</taxon>
        <taxon>Sungkyunkwania</taxon>
    </lineage>
</organism>
<keyword evidence="3" id="KW-1185">Reference proteome</keyword>
<dbReference type="RefSeq" id="WP_386406804.1">
    <property type="nucleotide sequence ID" value="NZ_JBHTJH010000004.1"/>
</dbReference>
<dbReference type="InterPro" id="IPR050237">
    <property type="entry name" value="ATP-dep_AMP-bd_enzyme"/>
</dbReference>
<comment type="caution">
    <text evidence="2">The sequence shown here is derived from an EMBL/GenBank/DDBJ whole genome shotgun (WGS) entry which is preliminary data.</text>
</comment>
<evidence type="ECO:0000313" key="3">
    <source>
        <dbReference type="Proteomes" id="UP001596978"/>
    </source>
</evidence>
<dbReference type="EMBL" id="JBHTJH010000004">
    <property type="protein sequence ID" value="MFD0862249.1"/>
    <property type="molecule type" value="Genomic_DNA"/>
</dbReference>
<feature type="domain" description="AMP-dependent synthetase/ligase" evidence="1">
    <location>
        <begin position="60"/>
        <end position="206"/>
    </location>
</feature>
<proteinExistence type="predicted"/>
<dbReference type="PANTHER" id="PTHR43767">
    <property type="entry name" value="LONG-CHAIN-FATTY-ACID--COA LIGASE"/>
    <property type="match status" value="1"/>
</dbReference>
<reference evidence="3" key="1">
    <citation type="journal article" date="2019" name="Int. J. Syst. Evol. Microbiol.">
        <title>The Global Catalogue of Microorganisms (GCM) 10K type strain sequencing project: providing services to taxonomists for standard genome sequencing and annotation.</title>
        <authorList>
            <consortium name="The Broad Institute Genomics Platform"/>
            <consortium name="The Broad Institute Genome Sequencing Center for Infectious Disease"/>
            <person name="Wu L."/>
            <person name="Ma J."/>
        </authorList>
    </citation>
    <scope>NUCLEOTIDE SEQUENCE [LARGE SCALE GENOMIC DNA]</scope>
    <source>
        <strain evidence="3">CCUG 62952</strain>
    </source>
</reference>
<dbReference type="Gene3D" id="3.40.50.12780">
    <property type="entry name" value="N-terminal domain of ligase-like"/>
    <property type="match status" value="1"/>
</dbReference>
<dbReference type="PANTHER" id="PTHR43767:SF1">
    <property type="entry name" value="NONRIBOSOMAL PEPTIDE SYNTHASE PES1 (EUROFUNG)-RELATED"/>
    <property type="match status" value="1"/>
</dbReference>